<protein>
    <submittedName>
        <fullName evidence="1">Uncharacterized protein</fullName>
    </submittedName>
</protein>
<evidence type="ECO:0000313" key="2">
    <source>
        <dbReference type="Proteomes" id="UP000006138"/>
    </source>
</evidence>
<dbReference type="AlphaFoldDB" id="A0A9R0UD30"/>
<name>A0A9R0UD30_AMYMS</name>
<accession>A0A9R0UD30</accession>
<proteinExistence type="predicted"/>
<dbReference type="RefSeq" id="WP_014467690.1">
    <property type="nucleotide sequence ID" value="NC_017186.1"/>
</dbReference>
<gene>
    <name evidence="1" type="ordered locus">RAM_40145</name>
</gene>
<reference evidence="1 2" key="1">
    <citation type="journal article" date="2011" name="J. Bacteriol.">
        <title>Whole genome sequence of the rifamycin B-producing strain Amycolatopsis mediterranei S699.</title>
        <authorList>
            <person name="Verma M."/>
            <person name="Kaur J."/>
            <person name="Kumar M."/>
            <person name="Kumari K."/>
            <person name="Saxena A."/>
            <person name="Anand S."/>
            <person name="Nigam A."/>
            <person name="Ravi V."/>
            <person name="Raghuvanshi S."/>
            <person name="Khurana P."/>
            <person name="Tyagi A.K."/>
            <person name="Khurana J.P."/>
            <person name="Lal R."/>
        </authorList>
    </citation>
    <scope>NUCLEOTIDE SEQUENCE [LARGE SCALE GENOMIC DNA]</scope>
    <source>
        <strain evidence="1 2">S699</strain>
    </source>
</reference>
<keyword evidence="2" id="KW-1185">Reference proteome</keyword>
<organism evidence="1 2">
    <name type="scientific">Amycolatopsis mediterranei (strain S699)</name>
    <name type="common">Nocardia mediterranei</name>
    <dbReference type="NCBI Taxonomy" id="713604"/>
    <lineage>
        <taxon>Bacteria</taxon>
        <taxon>Bacillati</taxon>
        <taxon>Actinomycetota</taxon>
        <taxon>Actinomycetes</taxon>
        <taxon>Pseudonocardiales</taxon>
        <taxon>Pseudonocardiaceae</taxon>
        <taxon>Amycolatopsis</taxon>
    </lineage>
</organism>
<dbReference type="KEGG" id="amn:RAM_40145"/>
<dbReference type="EMBL" id="CP002896">
    <property type="protein sequence ID" value="AEK46496.1"/>
    <property type="molecule type" value="Genomic_DNA"/>
</dbReference>
<dbReference type="GeneID" id="92875437"/>
<sequence length="53" mass="5739">MPTLTAVADWTITARFTHASSSGYWAPRVWSSRGLAIAEADVAPFDKALGERC</sequence>
<dbReference type="Proteomes" id="UP000006138">
    <property type="component" value="Chromosome"/>
</dbReference>
<evidence type="ECO:0000313" key="1">
    <source>
        <dbReference type="EMBL" id="AEK46496.1"/>
    </source>
</evidence>